<dbReference type="Gene3D" id="3.40.50.2300">
    <property type="match status" value="1"/>
</dbReference>
<dbReference type="GO" id="GO:0000160">
    <property type="term" value="P:phosphorelay signal transduction system"/>
    <property type="evidence" value="ECO:0007669"/>
    <property type="project" value="InterPro"/>
</dbReference>
<dbReference type="RefSeq" id="WP_108735884.1">
    <property type="nucleotide sequence ID" value="NZ_CP020919.1"/>
</dbReference>
<protein>
    <submittedName>
        <fullName evidence="3">Response regulator</fullName>
    </submittedName>
</protein>
<feature type="domain" description="Response regulatory" evidence="2">
    <location>
        <begin position="4"/>
        <end position="132"/>
    </location>
</feature>
<dbReference type="Proteomes" id="UP000244677">
    <property type="component" value="Chromosome"/>
</dbReference>
<dbReference type="PROSITE" id="PS50110">
    <property type="entry name" value="RESPONSE_REGULATORY"/>
    <property type="match status" value="1"/>
</dbReference>
<feature type="modified residue" description="4-aspartylphosphate" evidence="1">
    <location>
        <position position="59"/>
    </location>
</feature>
<evidence type="ECO:0000313" key="3">
    <source>
        <dbReference type="EMBL" id="AWG24232.1"/>
    </source>
</evidence>
<reference evidence="3 4" key="1">
    <citation type="submission" date="2017-04" db="EMBL/GenBank/DDBJ databases">
        <title>Complete genome sequence of Flavobacterium kingsejong AJ004.</title>
        <authorList>
            <person name="Lee P.C."/>
        </authorList>
    </citation>
    <scope>NUCLEOTIDE SEQUENCE [LARGE SCALE GENOMIC DNA]</scope>
    <source>
        <strain evidence="3 4">AJ004</strain>
    </source>
</reference>
<organism evidence="3 4">
    <name type="scientific">Flavobacterium kingsejongi</name>
    <dbReference type="NCBI Taxonomy" id="1678728"/>
    <lineage>
        <taxon>Bacteria</taxon>
        <taxon>Pseudomonadati</taxon>
        <taxon>Bacteroidota</taxon>
        <taxon>Flavobacteriia</taxon>
        <taxon>Flavobacteriales</taxon>
        <taxon>Flavobacteriaceae</taxon>
        <taxon>Flavobacterium</taxon>
    </lineage>
</organism>
<evidence type="ECO:0000256" key="1">
    <source>
        <dbReference type="PROSITE-ProRule" id="PRU00169"/>
    </source>
</evidence>
<evidence type="ECO:0000259" key="2">
    <source>
        <dbReference type="PROSITE" id="PS50110"/>
    </source>
</evidence>
<dbReference type="InterPro" id="IPR001789">
    <property type="entry name" value="Sig_transdc_resp-reg_receiver"/>
</dbReference>
<keyword evidence="4" id="KW-1185">Reference proteome</keyword>
<proteinExistence type="predicted"/>
<dbReference type="KEGG" id="fki:FK004_02840"/>
<name>A0A2S1LKD6_9FLAO</name>
<keyword evidence="1" id="KW-0597">Phosphoprotein</keyword>
<dbReference type="InterPro" id="IPR011006">
    <property type="entry name" value="CheY-like_superfamily"/>
</dbReference>
<dbReference type="SUPFAM" id="SSF52172">
    <property type="entry name" value="CheY-like"/>
    <property type="match status" value="1"/>
</dbReference>
<dbReference type="OrthoDB" id="659223at2"/>
<accession>A0A2S1LKD6</accession>
<sequence>MFKKILINEDIDSLSLGLKTVLEKLYSIEIHQAKYCDEAYNKIRKAVLDQEPFDLLISDLSFKPDHRDTKLASGEALIEKLQETHPQLKVIAYSIEDRKYRIKSLFDDLHICGYVCKGRDSSDEIIKAINLLAAGEKRYISPSLSHILLDNSVLEIDEHDIDIVKHLSSGLSNEEISGEFKKQQKSATSVSSIEKRINKLKIYFKARNTNHLISIAKDMGLI</sequence>
<gene>
    <name evidence="3" type="ORF">FK004_02840</name>
</gene>
<evidence type="ECO:0000313" key="4">
    <source>
        <dbReference type="Proteomes" id="UP000244677"/>
    </source>
</evidence>
<dbReference type="EMBL" id="CP020919">
    <property type="protein sequence ID" value="AWG24232.1"/>
    <property type="molecule type" value="Genomic_DNA"/>
</dbReference>
<dbReference type="AlphaFoldDB" id="A0A2S1LKD6"/>